<accession>A0A117M331</accession>
<protein>
    <submittedName>
        <fullName evidence="1">Acetyltransferase</fullName>
    </submittedName>
</protein>
<dbReference type="PATRIC" id="fig|1184387.3.peg.700"/>
<gene>
    <name evidence="1" type="ORF">XD94_0371</name>
</gene>
<keyword evidence="1" id="KW-0808">Transferase</keyword>
<dbReference type="Proteomes" id="UP000054092">
    <property type="component" value="Unassembled WGS sequence"/>
</dbReference>
<feature type="non-terminal residue" evidence="1">
    <location>
        <position position="1"/>
    </location>
</feature>
<reference evidence="2" key="1">
    <citation type="journal article" date="2015" name="MBio">
        <title>Genome-Resolved Metagenomic Analysis Reveals Roles for Candidate Phyla and Other Microbial Community Members in Biogeochemical Transformations in Oil Reservoirs.</title>
        <authorList>
            <person name="Hu P."/>
            <person name="Tom L."/>
            <person name="Singh A."/>
            <person name="Thomas B.C."/>
            <person name="Baker B.J."/>
            <person name="Piceno Y.M."/>
            <person name="Andersen G.L."/>
            <person name="Banfield J.F."/>
        </authorList>
    </citation>
    <scope>NUCLEOTIDE SEQUENCE [LARGE SCALE GENOMIC DNA]</scope>
</reference>
<evidence type="ECO:0000313" key="1">
    <source>
        <dbReference type="EMBL" id="KUK81671.1"/>
    </source>
</evidence>
<organism evidence="1 2">
    <name type="scientific">Mesotoga prima</name>
    <dbReference type="NCBI Taxonomy" id="1184387"/>
    <lineage>
        <taxon>Bacteria</taxon>
        <taxon>Thermotogati</taxon>
        <taxon>Thermotogota</taxon>
        <taxon>Thermotogae</taxon>
        <taxon>Kosmotogales</taxon>
        <taxon>Kosmotogaceae</taxon>
        <taxon>Mesotoga</taxon>
    </lineage>
</organism>
<proteinExistence type="predicted"/>
<name>A0A117M331_9BACT</name>
<dbReference type="AlphaFoldDB" id="A0A117M331"/>
<dbReference type="EMBL" id="LGGP01000042">
    <property type="protein sequence ID" value="KUK81671.1"/>
    <property type="molecule type" value="Genomic_DNA"/>
</dbReference>
<evidence type="ECO:0000313" key="2">
    <source>
        <dbReference type="Proteomes" id="UP000054092"/>
    </source>
</evidence>
<sequence>SFTHLEQYNFDFVENSEGKERGYCIWQEKDSLFYVRDAGPVKSSSYREIIGGLCGIAKDKGLTPLFPTVPDDDPLFLEATELDPEVLLKQSEMIYKIH</sequence>
<comment type="caution">
    <text evidence="1">The sequence shown here is derived from an EMBL/GenBank/DDBJ whole genome shotgun (WGS) entry which is preliminary data.</text>
</comment>
<dbReference type="GO" id="GO:0016740">
    <property type="term" value="F:transferase activity"/>
    <property type="evidence" value="ECO:0007669"/>
    <property type="project" value="UniProtKB-KW"/>
</dbReference>